<evidence type="ECO:0000313" key="2">
    <source>
        <dbReference type="Proteomes" id="UP001649381"/>
    </source>
</evidence>
<reference evidence="1 2" key="1">
    <citation type="submission" date="2022-01" db="EMBL/GenBank/DDBJ databases">
        <title>Alkalihalobacillus sp. EGI L200015, a novel bacterium isolated from a salt lake sediment.</title>
        <authorList>
            <person name="Gao L."/>
            <person name="Fang B.-Z."/>
            <person name="Li W.-J."/>
        </authorList>
    </citation>
    <scope>NUCLEOTIDE SEQUENCE [LARGE SCALE GENOMIC DNA]</scope>
    <source>
        <strain evidence="1 2">KCTC 12718</strain>
    </source>
</reference>
<organism evidence="1 2">
    <name type="scientific">Pseudalkalibacillus berkeleyi</name>
    <dbReference type="NCBI Taxonomy" id="1069813"/>
    <lineage>
        <taxon>Bacteria</taxon>
        <taxon>Bacillati</taxon>
        <taxon>Bacillota</taxon>
        <taxon>Bacilli</taxon>
        <taxon>Bacillales</taxon>
        <taxon>Fictibacillaceae</taxon>
        <taxon>Pseudalkalibacillus</taxon>
    </lineage>
</organism>
<name>A0ABS9H4S4_9BACL</name>
<dbReference type="EMBL" id="JAKIJS010000001">
    <property type="protein sequence ID" value="MCF6138921.1"/>
    <property type="molecule type" value="Genomic_DNA"/>
</dbReference>
<gene>
    <name evidence="1" type="ORF">L2716_14375</name>
</gene>
<protein>
    <submittedName>
        <fullName evidence="1">Uncharacterized protein</fullName>
    </submittedName>
</protein>
<proteinExistence type="predicted"/>
<accession>A0ABS9H4S4</accession>
<evidence type="ECO:0000313" key="1">
    <source>
        <dbReference type="EMBL" id="MCF6138921.1"/>
    </source>
</evidence>
<dbReference type="RefSeq" id="WP_236337432.1">
    <property type="nucleotide sequence ID" value="NZ_JAKIJS010000001.1"/>
</dbReference>
<comment type="caution">
    <text evidence="1">The sequence shown here is derived from an EMBL/GenBank/DDBJ whole genome shotgun (WGS) entry which is preliminary data.</text>
</comment>
<sequence>MLYIDANGPDWGGQNPDNLPALIKRLKSEPLDPIYEEIGNFIVPFQPRKWTSENKRYEGCTHFFGHFATSPHVFSILTDEKVVIDSLTSAIRMNQCRSDYERIKFNAKI</sequence>
<keyword evidence="2" id="KW-1185">Reference proteome</keyword>
<dbReference type="Proteomes" id="UP001649381">
    <property type="component" value="Unassembled WGS sequence"/>
</dbReference>